<dbReference type="SUPFAM" id="SSF53254">
    <property type="entry name" value="Phosphoglycerate mutase-like"/>
    <property type="match status" value="1"/>
</dbReference>
<dbReference type="InterPro" id="IPR029033">
    <property type="entry name" value="His_PPase_superfam"/>
</dbReference>
<organism evidence="1 2">
    <name type="scientific">Cohnella cellulosilytica</name>
    <dbReference type="NCBI Taxonomy" id="986710"/>
    <lineage>
        <taxon>Bacteria</taxon>
        <taxon>Bacillati</taxon>
        <taxon>Bacillota</taxon>
        <taxon>Bacilli</taxon>
        <taxon>Bacillales</taxon>
        <taxon>Paenibacillaceae</taxon>
        <taxon>Cohnella</taxon>
    </lineage>
</organism>
<dbReference type="Proteomes" id="UP001596378">
    <property type="component" value="Unassembled WGS sequence"/>
</dbReference>
<evidence type="ECO:0000313" key="2">
    <source>
        <dbReference type="Proteomes" id="UP001596378"/>
    </source>
</evidence>
<dbReference type="PANTHER" id="PTHR48100">
    <property type="entry name" value="BROAD-SPECIFICITY PHOSPHATASE YOR283W-RELATED"/>
    <property type="match status" value="1"/>
</dbReference>
<dbReference type="SMART" id="SM00855">
    <property type="entry name" value="PGAM"/>
    <property type="match status" value="1"/>
</dbReference>
<dbReference type="Gene3D" id="3.40.50.1240">
    <property type="entry name" value="Phosphoglycerate mutase-like"/>
    <property type="match status" value="1"/>
</dbReference>
<gene>
    <name evidence="1" type="ORF">ACFQMJ_30150</name>
</gene>
<comment type="caution">
    <text evidence="1">The sequence shown here is derived from an EMBL/GenBank/DDBJ whole genome shotgun (WGS) entry which is preliminary data.</text>
</comment>
<accession>A0ABW2FL68</accession>
<dbReference type="PANTHER" id="PTHR48100:SF1">
    <property type="entry name" value="HISTIDINE PHOSPHATASE FAMILY PROTEIN-RELATED"/>
    <property type="match status" value="1"/>
</dbReference>
<dbReference type="CDD" id="cd07067">
    <property type="entry name" value="HP_PGM_like"/>
    <property type="match status" value="1"/>
</dbReference>
<dbReference type="InterPro" id="IPR013078">
    <property type="entry name" value="His_Pase_superF_clade-1"/>
</dbReference>
<proteinExistence type="predicted"/>
<protein>
    <submittedName>
        <fullName evidence="1">Histidine phosphatase family protein</fullName>
    </submittedName>
</protein>
<name>A0ABW2FL68_9BACL</name>
<reference evidence="2" key="1">
    <citation type="journal article" date="2019" name="Int. J. Syst. Evol. Microbiol.">
        <title>The Global Catalogue of Microorganisms (GCM) 10K type strain sequencing project: providing services to taxonomists for standard genome sequencing and annotation.</title>
        <authorList>
            <consortium name="The Broad Institute Genomics Platform"/>
            <consortium name="The Broad Institute Genome Sequencing Center for Infectious Disease"/>
            <person name="Wu L."/>
            <person name="Ma J."/>
        </authorList>
    </citation>
    <scope>NUCLEOTIDE SEQUENCE [LARGE SCALE GENOMIC DNA]</scope>
    <source>
        <strain evidence="2">KCTC 12907</strain>
    </source>
</reference>
<dbReference type="Pfam" id="PF00300">
    <property type="entry name" value="His_Phos_1"/>
    <property type="match status" value="1"/>
</dbReference>
<dbReference type="InterPro" id="IPR050275">
    <property type="entry name" value="PGM_Phosphatase"/>
</dbReference>
<dbReference type="EMBL" id="JBHTAI010000026">
    <property type="protein sequence ID" value="MFC7152821.1"/>
    <property type="molecule type" value="Genomic_DNA"/>
</dbReference>
<evidence type="ECO:0000313" key="1">
    <source>
        <dbReference type="EMBL" id="MFC7152821.1"/>
    </source>
</evidence>
<keyword evidence="2" id="KW-1185">Reference proteome</keyword>
<dbReference type="RefSeq" id="WP_378050958.1">
    <property type="nucleotide sequence ID" value="NZ_JBHMDN010000031.1"/>
</dbReference>
<sequence>MKHIILIRHCKAGGQEPTAPLTDEGRLQAEQLAEFLTGRRIDYMVSSPFDRAIATIRPLAQRRSLEIHIEDRLCERGLSSEQLPDWMEKLSESFVDLDLKFPGGESSREAMNRGISVIKELIERQERNIAVVTHGNLLSLILKHYNDRFGFNEWRSLTNPDVYELALSDKEMTPSIKRIWK</sequence>